<accession>A0A919TQ43</accession>
<feature type="domain" description="HTH tetR-type" evidence="5">
    <location>
        <begin position="2"/>
        <end position="62"/>
    </location>
</feature>
<reference evidence="6" key="1">
    <citation type="submission" date="2021-01" db="EMBL/GenBank/DDBJ databases">
        <title>Whole genome shotgun sequence of Actinoplanes tereljensis NBRC 105297.</title>
        <authorList>
            <person name="Komaki H."/>
            <person name="Tamura T."/>
        </authorList>
    </citation>
    <scope>NUCLEOTIDE SEQUENCE</scope>
    <source>
        <strain evidence="6">NBRC 105297</strain>
    </source>
</reference>
<dbReference type="EMBL" id="BOMY01000002">
    <property type="protein sequence ID" value="GIF17901.1"/>
    <property type="molecule type" value="Genomic_DNA"/>
</dbReference>
<dbReference type="RefSeq" id="WP_203798440.1">
    <property type="nucleotide sequence ID" value="NZ_BOMY01000002.1"/>
</dbReference>
<dbReference type="Proteomes" id="UP000623608">
    <property type="component" value="Unassembled WGS sequence"/>
</dbReference>
<dbReference type="GO" id="GO:0003700">
    <property type="term" value="F:DNA-binding transcription factor activity"/>
    <property type="evidence" value="ECO:0007669"/>
    <property type="project" value="TreeGrafter"/>
</dbReference>
<name>A0A919TQ43_9ACTN</name>
<evidence type="ECO:0000313" key="7">
    <source>
        <dbReference type="Proteomes" id="UP000623608"/>
    </source>
</evidence>
<dbReference type="PRINTS" id="PR00455">
    <property type="entry name" value="HTHTETR"/>
</dbReference>
<evidence type="ECO:0000313" key="6">
    <source>
        <dbReference type="EMBL" id="GIF17901.1"/>
    </source>
</evidence>
<keyword evidence="1" id="KW-0805">Transcription regulation</keyword>
<dbReference type="GO" id="GO:0000976">
    <property type="term" value="F:transcription cis-regulatory region binding"/>
    <property type="evidence" value="ECO:0007669"/>
    <property type="project" value="TreeGrafter"/>
</dbReference>
<dbReference type="Gene3D" id="1.10.357.10">
    <property type="entry name" value="Tetracycline Repressor, domain 2"/>
    <property type="match status" value="1"/>
</dbReference>
<evidence type="ECO:0000256" key="1">
    <source>
        <dbReference type="ARBA" id="ARBA00023015"/>
    </source>
</evidence>
<keyword evidence="3" id="KW-0804">Transcription</keyword>
<sequence>MDEVRAAIIEAGSRLLREEGARGVTTRAVSQAAGVQPPTIYRLFGDKDGLLDALAEHAMAAYVGEKAIDAERDPLTDLRDGWRGHLAFGLANPDLFQLLSDPHRRGSPAVAAGDQILRRRVHRLAAAGMLRVSEERAVEMIQAAGRGAVLAMLTGNDPGLGDAMFDAITAAVLTDGPAVPSNEARTVAVAFAAIIDQLPALSDAERALMAEWLARAIKDAP</sequence>
<evidence type="ECO:0000256" key="3">
    <source>
        <dbReference type="ARBA" id="ARBA00023163"/>
    </source>
</evidence>
<evidence type="ECO:0000256" key="2">
    <source>
        <dbReference type="ARBA" id="ARBA00023125"/>
    </source>
</evidence>
<dbReference type="InterPro" id="IPR009057">
    <property type="entry name" value="Homeodomain-like_sf"/>
</dbReference>
<protein>
    <submittedName>
        <fullName evidence="6">TetR family transcriptional regulator</fullName>
    </submittedName>
</protein>
<organism evidence="6 7">
    <name type="scientific">Paractinoplanes tereljensis</name>
    <dbReference type="NCBI Taxonomy" id="571912"/>
    <lineage>
        <taxon>Bacteria</taxon>
        <taxon>Bacillati</taxon>
        <taxon>Actinomycetota</taxon>
        <taxon>Actinomycetes</taxon>
        <taxon>Micromonosporales</taxon>
        <taxon>Micromonosporaceae</taxon>
        <taxon>Paractinoplanes</taxon>
    </lineage>
</organism>
<gene>
    <name evidence="6" type="ORF">Ate02nite_06310</name>
</gene>
<keyword evidence="7" id="KW-1185">Reference proteome</keyword>
<dbReference type="PANTHER" id="PTHR30055">
    <property type="entry name" value="HTH-TYPE TRANSCRIPTIONAL REGULATOR RUTR"/>
    <property type="match status" value="1"/>
</dbReference>
<dbReference type="PANTHER" id="PTHR30055:SF234">
    <property type="entry name" value="HTH-TYPE TRANSCRIPTIONAL REGULATOR BETI"/>
    <property type="match status" value="1"/>
</dbReference>
<proteinExistence type="predicted"/>
<evidence type="ECO:0000259" key="5">
    <source>
        <dbReference type="PROSITE" id="PS50977"/>
    </source>
</evidence>
<evidence type="ECO:0000256" key="4">
    <source>
        <dbReference type="PROSITE-ProRule" id="PRU00335"/>
    </source>
</evidence>
<dbReference type="InterPro" id="IPR001647">
    <property type="entry name" value="HTH_TetR"/>
</dbReference>
<dbReference type="Pfam" id="PF00440">
    <property type="entry name" value="TetR_N"/>
    <property type="match status" value="1"/>
</dbReference>
<dbReference type="PROSITE" id="PS50977">
    <property type="entry name" value="HTH_TETR_2"/>
    <property type="match status" value="1"/>
</dbReference>
<keyword evidence="2 4" id="KW-0238">DNA-binding</keyword>
<comment type="caution">
    <text evidence="6">The sequence shown here is derived from an EMBL/GenBank/DDBJ whole genome shotgun (WGS) entry which is preliminary data.</text>
</comment>
<dbReference type="InterPro" id="IPR050109">
    <property type="entry name" value="HTH-type_TetR-like_transc_reg"/>
</dbReference>
<dbReference type="SUPFAM" id="SSF46689">
    <property type="entry name" value="Homeodomain-like"/>
    <property type="match status" value="1"/>
</dbReference>
<dbReference type="AlphaFoldDB" id="A0A919TQ43"/>
<feature type="DNA-binding region" description="H-T-H motif" evidence="4">
    <location>
        <begin position="25"/>
        <end position="44"/>
    </location>
</feature>